<keyword evidence="2" id="KW-1185">Reference proteome</keyword>
<dbReference type="Proteomes" id="UP000481583">
    <property type="component" value="Unassembled WGS sequence"/>
</dbReference>
<sequence>EPHLAVTGAKLGEMTVTTSRGPATVPAWVFTLDGYPSPLKRSAVVPSRLPRSPIRRTSAVPGSPLEHLVRISADGRTLTVRALHGVCDDGAVVTALETRGSVVLSGSVKGAEREEICTAQGKLEKVTVRLKRPVGDRVLLDAITGRPVPYRPEFGPTPSWS</sequence>
<name>A0A6G4UEQ5_9ACTN</name>
<comment type="caution">
    <text evidence="1">The sequence shown here is derived from an EMBL/GenBank/DDBJ whole genome shotgun (WGS) entry which is preliminary data.</text>
</comment>
<reference evidence="1 2" key="1">
    <citation type="submission" date="2020-02" db="EMBL/GenBank/DDBJ databases">
        <title>Whole-genome analyses of novel actinobacteria.</title>
        <authorList>
            <person name="Sahin N."/>
        </authorList>
    </citation>
    <scope>NUCLEOTIDE SEQUENCE [LARGE SCALE GENOMIC DNA]</scope>
    <source>
        <strain evidence="1 2">A7024</strain>
    </source>
</reference>
<organism evidence="1 2">
    <name type="scientific">Streptomyces coryli</name>
    <dbReference type="NCBI Taxonomy" id="1128680"/>
    <lineage>
        <taxon>Bacteria</taxon>
        <taxon>Bacillati</taxon>
        <taxon>Actinomycetota</taxon>
        <taxon>Actinomycetes</taxon>
        <taxon>Kitasatosporales</taxon>
        <taxon>Streptomycetaceae</taxon>
        <taxon>Streptomyces</taxon>
    </lineage>
</organism>
<proteinExistence type="predicted"/>
<evidence type="ECO:0000313" key="2">
    <source>
        <dbReference type="Proteomes" id="UP000481583"/>
    </source>
</evidence>
<evidence type="ECO:0000313" key="1">
    <source>
        <dbReference type="EMBL" id="NGN70366.1"/>
    </source>
</evidence>
<protein>
    <submittedName>
        <fullName evidence="1">Uncharacterized protein</fullName>
    </submittedName>
</protein>
<dbReference type="AlphaFoldDB" id="A0A6G4UEQ5"/>
<gene>
    <name evidence="1" type="ORF">G5C51_41600</name>
</gene>
<dbReference type="EMBL" id="JAAKZV010000490">
    <property type="protein sequence ID" value="NGN70366.1"/>
    <property type="molecule type" value="Genomic_DNA"/>
</dbReference>
<accession>A0A6G4UEQ5</accession>
<feature type="non-terminal residue" evidence="1">
    <location>
        <position position="1"/>
    </location>
</feature>